<evidence type="ECO:0000256" key="2">
    <source>
        <dbReference type="SAM" id="MobiDB-lite"/>
    </source>
</evidence>
<feature type="compositionally biased region" description="Polar residues" evidence="2">
    <location>
        <begin position="335"/>
        <end position="359"/>
    </location>
</feature>
<reference evidence="4" key="3">
    <citation type="submission" date="2025-09" db="UniProtKB">
        <authorList>
            <consortium name="Ensembl"/>
        </authorList>
    </citation>
    <scope>IDENTIFICATION</scope>
</reference>
<dbReference type="Proteomes" id="UP000001074">
    <property type="component" value="Unassembled WGS sequence"/>
</dbReference>
<dbReference type="PROSITE" id="PS50003">
    <property type="entry name" value="PH_DOMAIN"/>
    <property type="match status" value="1"/>
</dbReference>
<feature type="domain" description="PH" evidence="3">
    <location>
        <begin position="1"/>
        <end position="92"/>
    </location>
</feature>
<dbReference type="InterPro" id="IPR046355">
    <property type="entry name" value="Gab1-4-like"/>
</dbReference>
<keyword evidence="5" id="KW-1185">Reference proteome</keyword>
<dbReference type="EMBL" id="AAPE02022799">
    <property type="status" value="NOT_ANNOTATED_CDS"/>
    <property type="molecule type" value="Genomic_DNA"/>
</dbReference>
<feature type="region of interest" description="Disordered" evidence="2">
    <location>
        <begin position="104"/>
        <end position="159"/>
    </location>
</feature>
<dbReference type="SMART" id="SM00233">
    <property type="entry name" value="PH"/>
    <property type="match status" value="1"/>
</dbReference>
<dbReference type="GO" id="GO:0008284">
    <property type="term" value="P:positive regulation of cell population proliferation"/>
    <property type="evidence" value="ECO:0007669"/>
    <property type="project" value="Ensembl"/>
</dbReference>
<dbReference type="AlphaFoldDB" id="G1PTI9"/>
<organism evidence="4 5">
    <name type="scientific">Myotis lucifugus</name>
    <name type="common">Little brown bat</name>
    <dbReference type="NCBI Taxonomy" id="59463"/>
    <lineage>
        <taxon>Eukaryota</taxon>
        <taxon>Metazoa</taxon>
        <taxon>Chordata</taxon>
        <taxon>Craniata</taxon>
        <taxon>Vertebrata</taxon>
        <taxon>Euteleostomi</taxon>
        <taxon>Mammalia</taxon>
        <taxon>Eutheria</taxon>
        <taxon>Laurasiatheria</taxon>
        <taxon>Chiroptera</taxon>
        <taxon>Yangochiroptera</taxon>
        <taxon>Vespertilionidae</taxon>
        <taxon>Myotis</taxon>
    </lineage>
</organism>
<evidence type="ECO:0000256" key="1">
    <source>
        <dbReference type="ARBA" id="ARBA00029462"/>
    </source>
</evidence>
<protein>
    <submittedName>
        <fullName evidence="4">GRB2 associated binding protein 2</fullName>
    </submittedName>
</protein>
<dbReference type="GO" id="GO:0005737">
    <property type="term" value="C:cytoplasm"/>
    <property type="evidence" value="ECO:0007669"/>
    <property type="project" value="Ensembl"/>
</dbReference>
<dbReference type="eggNOG" id="ENOG502QTS1">
    <property type="taxonomic scope" value="Eukaryota"/>
</dbReference>
<dbReference type="GeneTree" id="ENSGT00940000157792"/>
<evidence type="ECO:0000259" key="3">
    <source>
        <dbReference type="PROSITE" id="PS50003"/>
    </source>
</evidence>
<feature type="compositionally biased region" description="Low complexity" evidence="2">
    <location>
        <begin position="391"/>
        <end position="405"/>
    </location>
</feature>
<proteinExistence type="inferred from homology"/>
<comment type="similarity">
    <text evidence="1">Belongs to the GAB family.</text>
</comment>
<dbReference type="Ensembl" id="ENSMLUT00000015966.2">
    <property type="protein sequence ID" value="ENSMLUP00000014543.2"/>
    <property type="gene ID" value="ENSMLUG00000015964.2"/>
</dbReference>
<dbReference type="PANTHER" id="PTHR45960:SF1">
    <property type="entry name" value="GRB2-ASSOCIATED-BINDING PROTEIN 2"/>
    <property type="match status" value="1"/>
</dbReference>
<sequence>AWKKRWFILRSGRMSGDPDVLEYYKNDHSKKPLRIINLNFCEQVDAGLTFNKKELQDSFVFDIKTSERTFYLVAETEEDMNKWVQSICQICGFSQAEESADSLRNISSASHGARSSPAELSSSNQHLLRERKSSAPSHSSQPTLFTFEPPMSNHMQPTLSTSAPQEYLYLHQCLSRRVENTRSASFSQGTRASFLMRSDTAVQKLAQGNGHCVNGVSGQVHGFYSLPKPSRHNTEFRDSAYDLPRSLAAHGHTKGSLTGSETDNEDVYAFKTPSNALCREFGDLLVDNMEVPATPNSAYQIPRTFTLDKNHNAMAVGAPGDSAIAPPPRPPKPSQAETPRWGSSQQRPPISENSRSVSAATIPRRNTLPAMDNSRLHRASSCESYDHPQRGGESAGRSSESMSDGPGENTHRADQTAPISEDNYVPMNSRLLSWEREGDNLSERVLPMSPGTHSLGPHRLPCTYLPEEHLNGSLQGCGLHLPPHNTTFLPAPVKPTPLDLRSNTVIDELPFKSPVTKSWSRAIHSFNSSSSQYCRPTSTQSITSTDSGDSEENYVSMQYPVSASPIPSGTNSPAPKKSTGSVDYLALDFQPSSPSPHRKPSTSSVTSDEKVDYVQVDKEKTQALQSTMQEWTDVRQSSEPSKGAKL</sequence>
<dbReference type="PANTHER" id="PTHR45960">
    <property type="entry name" value="GRB2-ASSOCIATED-BINDING PROTEIN"/>
    <property type="match status" value="1"/>
</dbReference>
<dbReference type="GO" id="GO:0030316">
    <property type="term" value="P:osteoclast differentiation"/>
    <property type="evidence" value="ECO:0007669"/>
    <property type="project" value="Ensembl"/>
</dbReference>
<feature type="compositionally biased region" description="Basic and acidic residues" evidence="2">
    <location>
        <begin position="607"/>
        <end position="621"/>
    </location>
</feature>
<name>G1PTI9_MYOLU</name>
<dbReference type="InParanoid" id="G1PTI9"/>
<dbReference type="SUPFAM" id="SSF50729">
    <property type="entry name" value="PH domain-like"/>
    <property type="match status" value="1"/>
</dbReference>
<feature type="compositionally biased region" description="Polar residues" evidence="2">
    <location>
        <begin position="134"/>
        <end position="144"/>
    </location>
</feature>
<dbReference type="EMBL" id="AAPE02022800">
    <property type="status" value="NOT_ANNOTATED_CDS"/>
    <property type="molecule type" value="Genomic_DNA"/>
</dbReference>
<dbReference type="InterPro" id="IPR001849">
    <property type="entry name" value="PH_domain"/>
</dbReference>
<reference evidence="4 5" key="1">
    <citation type="journal article" date="2011" name="Nature">
        <title>A high-resolution map of human evolutionary constraint using 29 mammals.</title>
        <authorList>
            <person name="Lindblad-Toh K."/>
            <person name="Garber M."/>
            <person name="Zuk O."/>
            <person name="Lin M.F."/>
            <person name="Parker B.J."/>
            <person name="Washietl S."/>
            <person name="Kheradpour P."/>
            <person name="Ernst J."/>
            <person name="Jordan G."/>
            <person name="Mauceli E."/>
            <person name="Ward L.D."/>
            <person name="Lowe C.B."/>
            <person name="Holloway A.K."/>
            <person name="Clamp M."/>
            <person name="Gnerre S."/>
            <person name="Alfoldi J."/>
            <person name="Beal K."/>
            <person name="Chang J."/>
            <person name="Clawson H."/>
            <person name="Cuff J."/>
            <person name="Di Palma F."/>
            <person name="Fitzgerald S."/>
            <person name="Flicek P."/>
            <person name="Guttman M."/>
            <person name="Hubisz M.J."/>
            <person name="Jaffe D.B."/>
            <person name="Jungreis I."/>
            <person name="Kent W.J."/>
            <person name="Kostka D."/>
            <person name="Lara M."/>
            <person name="Martins A.L."/>
            <person name="Massingham T."/>
            <person name="Moltke I."/>
            <person name="Raney B.J."/>
            <person name="Rasmussen M.D."/>
            <person name="Robinson J."/>
            <person name="Stark A."/>
            <person name="Vilella A.J."/>
            <person name="Wen J."/>
            <person name="Xie X."/>
            <person name="Zody M.C."/>
            <person name="Baldwin J."/>
            <person name="Bloom T."/>
            <person name="Chin C.W."/>
            <person name="Heiman D."/>
            <person name="Nicol R."/>
            <person name="Nusbaum C."/>
            <person name="Young S."/>
            <person name="Wilkinson J."/>
            <person name="Worley K.C."/>
            <person name="Kovar C.L."/>
            <person name="Muzny D.M."/>
            <person name="Gibbs R.A."/>
            <person name="Cree A."/>
            <person name="Dihn H.H."/>
            <person name="Fowler G."/>
            <person name="Jhangiani S."/>
            <person name="Joshi V."/>
            <person name="Lee S."/>
            <person name="Lewis L.R."/>
            <person name="Nazareth L.V."/>
            <person name="Okwuonu G."/>
            <person name="Santibanez J."/>
            <person name="Warren W.C."/>
            <person name="Mardis E.R."/>
            <person name="Weinstock G.M."/>
            <person name="Wilson R.K."/>
            <person name="Delehaunty K."/>
            <person name="Dooling D."/>
            <person name="Fronik C."/>
            <person name="Fulton L."/>
            <person name="Fulton B."/>
            <person name="Graves T."/>
            <person name="Minx P."/>
            <person name="Sodergren E."/>
            <person name="Birney E."/>
            <person name="Margulies E.H."/>
            <person name="Herrero J."/>
            <person name="Green E.D."/>
            <person name="Haussler D."/>
            <person name="Siepel A."/>
            <person name="Goldman N."/>
            <person name="Pollard K.S."/>
            <person name="Pedersen J.S."/>
            <person name="Lander E.S."/>
            <person name="Kellis M."/>
        </authorList>
    </citation>
    <scope>NUCLEOTIDE SEQUENCE [LARGE SCALE GENOMIC DNA]</scope>
</reference>
<dbReference type="OMA" id="MAQCHRR"/>
<accession>G1PTI9</accession>
<feature type="compositionally biased region" description="Polar residues" evidence="2">
    <location>
        <begin position="622"/>
        <end position="640"/>
    </location>
</feature>
<dbReference type="FunCoup" id="G1PTI9">
    <property type="interactions" value="427"/>
</dbReference>
<feature type="region of interest" description="Disordered" evidence="2">
    <location>
        <begin position="313"/>
        <end position="424"/>
    </location>
</feature>
<feature type="region of interest" description="Disordered" evidence="2">
    <location>
        <begin position="529"/>
        <end position="646"/>
    </location>
</feature>
<dbReference type="GO" id="GO:0005886">
    <property type="term" value="C:plasma membrane"/>
    <property type="evidence" value="ECO:0007669"/>
    <property type="project" value="Ensembl"/>
</dbReference>
<gene>
    <name evidence="4" type="primary">GAB2</name>
</gene>
<reference evidence="4" key="2">
    <citation type="submission" date="2025-08" db="UniProtKB">
        <authorList>
            <consortium name="Ensembl"/>
        </authorList>
    </citation>
    <scope>IDENTIFICATION</scope>
</reference>
<feature type="compositionally biased region" description="Polar residues" evidence="2">
    <location>
        <begin position="529"/>
        <end position="581"/>
    </location>
</feature>
<dbReference type="InterPro" id="IPR011993">
    <property type="entry name" value="PH-like_dom_sf"/>
</dbReference>
<dbReference type="GO" id="GO:0005068">
    <property type="term" value="F:transmembrane receptor protein tyrosine kinase adaptor activity"/>
    <property type="evidence" value="ECO:0007669"/>
    <property type="project" value="Ensembl"/>
</dbReference>
<evidence type="ECO:0000313" key="5">
    <source>
        <dbReference type="Proteomes" id="UP000001074"/>
    </source>
</evidence>
<dbReference type="STRING" id="59463.ENSMLUP00000014543"/>
<dbReference type="HOGENOM" id="CLU_028652_0_0_1"/>
<dbReference type="Gene3D" id="2.30.29.30">
    <property type="entry name" value="Pleckstrin-homology domain (PH domain)/Phosphotyrosine-binding domain (PTB)"/>
    <property type="match status" value="1"/>
</dbReference>
<evidence type="ECO:0000313" key="4">
    <source>
        <dbReference type="Ensembl" id="ENSMLUP00000014543.2"/>
    </source>
</evidence>
<dbReference type="Pfam" id="PF00169">
    <property type="entry name" value="PH"/>
    <property type="match status" value="1"/>
</dbReference>